<dbReference type="OrthoDB" id="1799488at2"/>
<dbReference type="Pfam" id="PF09388">
    <property type="entry name" value="SpoOE-like"/>
    <property type="match status" value="1"/>
</dbReference>
<dbReference type="AlphaFoldDB" id="A0A2U3LP08"/>
<evidence type="ECO:0000313" key="1">
    <source>
        <dbReference type="EMBL" id="SPF53618.1"/>
    </source>
</evidence>
<evidence type="ECO:0000313" key="2">
    <source>
        <dbReference type="Proteomes" id="UP000238916"/>
    </source>
</evidence>
<dbReference type="GO" id="GO:0046983">
    <property type="term" value="F:protein dimerization activity"/>
    <property type="evidence" value="ECO:0007669"/>
    <property type="project" value="InterPro"/>
</dbReference>
<dbReference type="InterPro" id="IPR036638">
    <property type="entry name" value="HLH_DNA-bd_sf"/>
</dbReference>
<sequence>MSSAELLCLIEDKREQLNRMGENESLINPDVVQLSQFIDLLLNLYHQAQTRTA</sequence>
<dbReference type="Gene3D" id="4.10.280.10">
    <property type="entry name" value="Helix-loop-helix DNA-binding domain"/>
    <property type="match status" value="1"/>
</dbReference>
<protein>
    <submittedName>
        <fullName evidence="1">Spo0E like sporulation regulatory protein</fullName>
    </submittedName>
</protein>
<dbReference type="EMBL" id="OMOF01000652">
    <property type="protein sequence ID" value="SPF53618.1"/>
    <property type="molecule type" value="Genomic_DNA"/>
</dbReference>
<accession>A0A2U3LP08</accession>
<dbReference type="GO" id="GO:0043937">
    <property type="term" value="P:regulation of sporulation"/>
    <property type="evidence" value="ECO:0007669"/>
    <property type="project" value="InterPro"/>
</dbReference>
<name>A0A2U3LP08_9FIRM</name>
<gene>
    <name evidence="1" type="ORF">SBF1_6860002</name>
</gene>
<organism evidence="1 2">
    <name type="scientific">Candidatus Desulfosporosinus infrequens</name>
    <dbReference type="NCBI Taxonomy" id="2043169"/>
    <lineage>
        <taxon>Bacteria</taxon>
        <taxon>Bacillati</taxon>
        <taxon>Bacillota</taxon>
        <taxon>Clostridia</taxon>
        <taxon>Eubacteriales</taxon>
        <taxon>Desulfitobacteriaceae</taxon>
        <taxon>Desulfosporosinus</taxon>
    </lineage>
</organism>
<proteinExistence type="predicted"/>
<dbReference type="Proteomes" id="UP000238916">
    <property type="component" value="Unassembled WGS sequence"/>
</dbReference>
<dbReference type="InterPro" id="IPR018540">
    <property type="entry name" value="Spo0E-like"/>
</dbReference>
<dbReference type="SUPFAM" id="SSF140500">
    <property type="entry name" value="BAS1536-like"/>
    <property type="match status" value="1"/>
</dbReference>
<dbReference type="InterPro" id="IPR037208">
    <property type="entry name" value="Spo0E-like_sf"/>
</dbReference>
<reference evidence="2" key="1">
    <citation type="submission" date="2018-02" db="EMBL/GenBank/DDBJ databases">
        <authorList>
            <person name="Hausmann B."/>
        </authorList>
    </citation>
    <scope>NUCLEOTIDE SEQUENCE [LARGE SCALE GENOMIC DNA]</scope>
    <source>
        <strain evidence="2">Peat soil MAG SbF1</strain>
    </source>
</reference>